<feature type="domain" description="PAS" evidence="7">
    <location>
        <begin position="435"/>
        <end position="482"/>
    </location>
</feature>
<dbReference type="GO" id="GO:0071732">
    <property type="term" value="P:cellular response to nitric oxide"/>
    <property type="evidence" value="ECO:0007669"/>
    <property type="project" value="UniProtKB-ARBA"/>
</dbReference>
<dbReference type="CDD" id="cd01949">
    <property type="entry name" value="GGDEF"/>
    <property type="match status" value="1"/>
</dbReference>
<dbReference type="SMART" id="SM00091">
    <property type="entry name" value="PAS"/>
    <property type="match status" value="4"/>
</dbReference>
<dbReference type="InterPro" id="IPR001633">
    <property type="entry name" value="EAL_dom"/>
</dbReference>
<evidence type="ECO:0000256" key="3">
    <source>
        <dbReference type="ARBA" id="ARBA00012282"/>
    </source>
</evidence>
<sequence length="1246" mass="139708">MPRLPTVLLLSLLTWTATAGALTLSDDERSWLADHQELRLGVDASWPPFEYRDENGRYQGLAADYVRLIQDRLGVRINLIEPANWTAVLEQAKHNQLDLLPGIMSTPERQSYMAFTRPYLDFPIVILAHVGGAKPRDLKGLYGLKIAVVENYAPHELLRTHHPDLNLVAMPNVSSTLQALATDEVDAVVGDLASSVWSLRQLKLDGLYVSGETPYRYQLAMGVPRDEKILVGILDKVLADLSPDETDAIQQHWVGSVADHRTFWVDLLTYGLPAVLLLSTVLAIVIRINRRLSSEISRRVALEQELRSSEYHYRGLVESLSAIAWEASITDFTYSYVSPHAEDLLGYPRAHWLIPGFWRNIIHPADLTRAEAYCYRETRANRDHSVDYRVITADGRCLWVRDIVSLIEHGHEPVLRGLMIDISEAKRTEEALQLSEQKFASVFQQCPDILVIARMSDGCLLEVNKAFEDQIGLTAEEVVGKTATELNIWGVQGVGPDLLQRAQNTSIRNLEMTFLRSNGQAFTGLISAEPFQLDTTAALVVVVRDISQLKETQQQLQTSEEKFAKAFHASPDGLLLSRQRDGVLIEVNEGFSRLTGFTSATLDQSSLDLGIWVDLNERKHMLELMQRDGFVRDFICHIRRADGLIRLCELSSRPLPIGGEDCMLTIARDITERQLMQEKLQQAATVFESTAEGVLITDTRQNISAVNRAFSEITGYSEAEALGQTPRLLASGLHDSAFYAAMWHQLTAHGHWQGEISNRRKNGELYPSWLTISAVRNREQLITHFVAVFADISSLKHAQARLDYQAHHDPLTGLPNRTLFENRLQAALNTQQEIGNQGAVLFLDLDRFKHINDSLGHPIGDLLLKDIAVRLKEQLRDIDTVARLGGDEFIILLPGLQQASDAEHLANKLLACFTPPFQAGEHEFFITASIGTSLYPQDGTDVATLVKNADAAMYRSKAKGRNRVESYTRDLTAQANERVALEHELRRAMERDELSLYYQPKLSLSTQEVIGAEALIRWHHPTFGDVPPEHFIALAEENGMILQIGDWVLEQACRQMHLWKEAFEDFGPLSVNLAGAQLRHPNLLGRIEQLLRDYRLEPGRLQLEITENFIMSQAEEALEVLHQLKRLGVQLAIDDFGTGYSSLSYLKRLPLDFLKIDQSFVRGLPDDPHDAAIVRAIIALGHSMQFTIIAEGVENPAQQAFLAAEGCEQMQGYIVSLPLPPELFAASHLHLRVSEFSDGTAENPSL</sequence>
<dbReference type="PROSITE" id="PS50113">
    <property type="entry name" value="PAC"/>
    <property type="match status" value="3"/>
</dbReference>
<dbReference type="EC" id="3.1.4.52" evidence="3"/>
<evidence type="ECO:0000256" key="4">
    <source>
        <dbReference type="ARBA" id="ARBA00022636"/>
    </source>
</evidence>
<dbReference type="InterPro" id="IPR052155">
    <property type="entry name" value="Biofilm_reg_signaling"/>
</dbReference>
<keyword evidence="4" id="KW-0973">c-di-GMP</keyword>
<dbReference type="InterPro" id="IPR043128">
    <property type="entry name" value="Rev_trsase/Diguanyl_cyclase"/>
</dbReference>
<dbReference type="InterPro" id="IPR013655">
    <property type="entry name" value="PAS_fold_3"/>
</dbReference>
<dbReference type="Pfam" id="PF08447">
    <property type="entry name" value="PAS_3"/>
    <property type="match status" value="1"/>
</dbReference>
<dbReference type="Pfam" id="PF13426">
    <property type="entry name" value="PAS_9"/>
    <property type="match status" value="3"/>
</dbReference>
<dbReference type="GeneID" id="97919386"/>
<dbReference type="FunFam" id="3.20.20.450:FF:000001">
    <property type="entry name" value="Cyclic di-GMP phosphodiesterase yahA"/>
    <property type="match status" value="1"/>
</dbReference>
<feature type="domain" description="PAS" evidence="7">
    <location>
        <begin position="679"/>
        <end position="725"/>
    </location>
</feature>
<dbReference type="PANTHER" id="PTHR44757">
    <property type="entry name" value="DIGUANYLATE CYCLASE DGCP"/>
    <property type="match status" value="1"/>
</dbReference>
<feature type="domain" description="PAC" evidence="8">
    <location>
        <begin position="752"/>
        <end position="804"/>
    </location>
</feature>
<feature type="domain" description="PAC" evidence="8">
    <location>
        <begin position="384"/>
        <end position="434"/>
    </location>
</feature>
<dbReference type="SMART" id="SM00052">
    <property type="entry name" value="EAL"/>
    <property type="match status" value="1"/>
</dbReference>
<evidence type="ECO:0000259" key="9">
    <source>
        <dbReference type="PROSITE" id="PS50883"/>
    </source>
</evidence>
<dbReference type="Gene3D" id="3.40.190.10">
    <property type="entry name" value="Periplasmic binding protein-like II"/>
    <property type="match status" value="2"/>
</dbReference>
<dbReference type="SMART" id="SM00062">
    <property type="entry name" value="PBPb"/>
    <property type="match status" value="1"/>
</dbReference>
<dbReference type="Pfam" id="PF00990">
    <property type="entry name" value="GGDEF"/>
    <property type="match status" value="1"/>
</dbReference>
<dbReference type="InterPro" id="IPR000160">
    <property type="entry name" value="GGDEF_dom"/>
</dbReference>
<dbReference type="CDD" id="cd01007">
    <property type="entry name" value="PBP2_BvgS_HisK_like"/>
    <property type="match status" value="1"/>
</dbReference>
<dbReference type="InterPro" id="IPR000014">
    <property type="entry name" value="PAS"/>
</dbReference>
<feature type="domain" description="EAL" evidence="9">
    <location>
        <begin position="978"/>
        <end position="1232"/>
    </location>
</feature>
<dbReference type="PROSITE" id="PS50112">
    <property type="entry name" value="PAS"/>
    <property type="match status" value="2"/>
</dbReference>
<comment type="subcellular location">
    <subcellularLocation>
        <location evidence="2">Cell inner membrane</location>
    </subcellularLocation>
</comment>
<gene>
    <name evidence="11" type="ORF">AWV77_27315</name>
</gene>
<dbReference type="Gene3D" id="3.20.20.450">
    <property type="entry name" value="EAL domain"/>
    <property type="match status" value="1"/>
</dbReference>
<dbReference type="Proteomes" id="UP000067111">
    <property type="component" value="Unassembled WGS sequence"/>
</dbReference>
<dbReference type="SUPFAM" id="SSF141868">
    <property type="entry name" value="EAL domain-like"/>
    <property type="match status" value="1"/>
</dbReference>
<evidence type="ECO:0000256" key="2">
    <source>
        <dbReference type="ARBA" id="ARBA00004533"/>
    </source>
</evidence>
<dbReference type="PROSITE" id="PS50883">
    <property type="entry name" value="EAL"/>
    <property type="match status" value="1"/>
</dbReference>
<comment type="cofactor">
    <cofactor evidence="1">
        <name>Mg(2+)</name>
        <dbReference type="ChEBI" id="CHEBI:18420"/>
    </cofactor>
</comment>
<reference evidence="12" key="1">
    <citation type="submission" date="2016-01" db="EMBL/GenBank/DDBJ databases">
        <authorList>
            <person name="Gamez R.M."/>
            <person name="Rodriguez F."/>
            <person name="Bernal J.F."/>
            <person name="Agarwala R."/>
            <person name="Landsman D."/>
            <person name="Marino-Ramirez L."/>
        </authorList>
    </citation>
    <scope>NUCLEOTIDE SEQUENCE [LARGE SCALE GENOMIC DNA]</scope>
    <source>
        <strain evidence="12">Ps006</strain>
    </source>
</reference>
<dbReference type="RefSeq" id="WP_060757266.1">
    <property type="nucleotide sequence ID" value="NZ_CP092411.1"/>
</dbReference>
<dbReference type="InterPro" id="IPR000700">
    <property type="entry name" value="PAS-assoc_C"/>
</dbReference>
<dbReference type="PANTHER" id="PTHR44757:SF2">
    <property type="entry name" value="BIOFILM ARCHITECTURE MAINTENANCE PROTEIN MBAA"/>
    <property type="match status" value="1"/>
</dbReference>
<evidence type="ECO:0000313" key="11">
    <source>
        <dbReference type="EMBL" id="KWU47678.1"/>
    </source>
</evidence>
<dbReference type="SMART" id="SM00267">
    <property type="entry name" value="GGDEF"/>
    <property type="match status" value="1"/>
</dbReference>
<dbReference type="SUPFAM" id="SSF53850">
    <property type="entry name" value="Periplasmic binding protein-like II"/>
    <property type="match status" value="1"/>
</dbReference>
<dbReference type="InterPro" id="IPR035965">
    <property type="entry name" value="PAS-like_dom_sf"/>
</dbReference>
<dbReference type="SMART" id="SM00086">
    <property type="entry name" value="PAC"/>
    <property type="match status" value="4"/>
</dbReference>
<dbReference type="OrthoDB" id="9804951at2"/>
<dbReference type="CDD" id="cd01948">
    <property type="entry name" value="EAL"/>
    <property type="match status" value="1"/>
</dbReference>
<dbReference type="GO" id="GO:0005886">
    <property type="term" value="C:plasma membrane"/>
    <property type="evidence" value="ECO:0007669"/>
    <property type="project" value="UniProtKB-SubCell"/>
</dbReference>
<dbReference type="Pfam" id="PF00497">
    <property type="entry name" value="SBP_bac_3"/>
    <property type="match status" value="1"/>
</dbReference>
<evidence type="ECO:0000256" key="5">
    <source>
        <dbReference type="ARBA" id="ARBA00051114"/>
    </source>
</evidence>
<evidence type="ECO:0000259" key="10">
    <source>
        <dbReference type="PROSITE" id="PS50887"/>
    </source>
</evidence>
<accession>A0A109FNP2</accession>
<evidence type="ECO:0000259" key="7">
    <source>
        <dbReference type="PROSITE" id="PS50112"/>
    </source>
</evidence>
<dbReference type="Gene3D" id="3.30.70.270">
    <property type="match status" value="1"/>
</dbReference>
<feature type="chain" id="PRO_5007134829" description="cyclic-guanylate-specific phosphodiesterase" evidence="6">
    <location>
        <begin position="20"/>
        <end position="1246"/>
    </location>
</feature>
<dbReference type="SUPFAM" id="SSF55785">
    <property type="entry name" value="PYP-like sensor domain (PAS domain)"/>
    <property type="match status" value="4"/>
</dbReference>
<evidence type="ECO:0000256" key="6">
    <source>
        <dbReference type="SAM" id="SignalP"/>
    </source>
</evidence>
<dbReference type="NCBIfam" id="TIGR00254">
    <property type="entry name" value="GGDEF"/>
    <property type="match status" value="1"/>
</dbReference>
<dbReference type="NCBIfam" id="TIGR00229">
    <property type="entry name" value="sensory_box"/>
    <property type="match status" value="4"/>
</dbReference>
<dbReference type="Gene3D" id="3.30.450.20">
    <property type="entry name" value="PAS domain"/>
    <property type="match status" value="4"/>
</dbReference>
<feature type="signal peptide" evidence="6">
    <location>
        <begin position="1"/>
        <end position="19"/>
    </location>
</feature>
<dbReference type="InterPro" id="IPR001638">
    <property type="entry name" value="Solute-binding_3/MltF_N"/>
</dbReference>
<dbReference type="FunFam" id="3.30.70.270:FF:000001">
    <property type="entry name" value="Diguanylate cyclase domain protein"/>
    <property type="match status" value="1"/>
</dbReference>
<dbReference type="InterPro" id="IPR029787">
    <property type="entry name" value="Nucleotide_cyclase"/>
</dbReference>
<dbReference type="InterPro" id="IPR001610">
    <property type="entry name" value="PAC"/>
</dbReference>
<evidence type="ECO:0000313" key="12">
    <source>
        <dbReference type="Proteomes" id="UP000067111"/>
    </source>
</evidence>
<evidence type="ECO:0000256" key="1">
    <source>
        <dbReference type="ARBA" id="ARBA00001946"/>
    </source>
</evidence>
<evidence type="ECO:0000259" key="8">
    <source>
        <dbReference type="PROSITE" id="PS50113"/>
    </source>
</evidence>
<protein>
    <recommendedName>
        <fullName evidence="3">cyclic-guanylate-specific phosphodiesterase</fullName>
        <ecNumber evidence="3">3.1.4.52</ecNumber>
    </recommendedName>
</protein>
<proteinExistence type="predicted"/>
<organism evidence="11 12">
    <name type="scientific">Pseudomonas palleroniana</name>
    <dbReference type="NCBI Taxonomy" id="191390"/>
    <lineage>
        <taxon>Bacteria</taxon>
        <taxon>Pseudomonadati</taxon>
        <taxon>Pseudomonadota</taxon>
        <taxon>Gammaproteobacteria</taxon>
        <taxon>Pseudomonadales</taxon>
        <taxon>Pseudomonadaceae</taxon>
        <taxon>Pseudomonas</taxon>
    </lineage>
</organism>
<feature type="domain" description="PAC" evidence="8">
    <location>
        <begin position="508"/>
        <end position="558"/>
    </location>
</feature>
<dbReference type="CDD" id="cd00130">
    <property type="entry name" value="PAS"/>
    <property type="match status" value="4"/>
</dbReference>
<dbReference type="Pfam" id="PF00563">
    <property type="entry name" value="EAL"/>
    <property type="match status" value="1"/>
</dbReference>
<comment type="catalytic activity">
    <reaction evidence="5">
        <text>3',3'-c-di-GMP + H2O = 5'-phosphoguanylyl(3'-&gt;5')guanosine + H(+)</text>
        <dbReference type="Rhea" id="RHEA:24902"/>
        <dbReference type="ChEBI" id="CHEBI:15377"/>
        <dbReference type="ChEBI" id="CHEBI:15378"/>
        <dbReference type="ChEBI" id="CHEBI:58754"/>
        <dbReference type="ChEBI" id="CHEBI:58805"/>
        <dbReference type="EC" id="3.1.4.52"/>
    </reaction>
    <physiologicalReaction direction="left-to-right" evidence="5">
        <dbReference type="Rhea" id="RHEA:24903"/>
    </physiologicalReaction>
</comment>
<dbReference type="InterPro" id="IPR035919">
    <property type="entry name" value="EAL_sf"/>
</dbReference>
<dbReference type="GO" id="GO:0071111">
    <property type="term" value="F:cyclic-guanylate-specific phosphodiesterase activity"/>
    <property type="evidence" value="ECO:0007669"/>
    <property type="project" value="UniProtKB-EC"/>
</dbReference>
<dbReference type="PROSITE" id="PS50887">
    <property type="entry name" value="GGDEF"/>
    <property type="match status" value="1"/>
</dbReference>
<keyword evidence="6" id="KW-0732">Signal</keyword>
<comment type="caution">
    <text evidence="11">The sequence shown here is derived from an EMBL/GenBank/DDBJ whole genome shotgun (WGS) entry which is preliminary data.</text>
</comment>
<dbReference type="SUPFAM" id="SSF55073">
    <property type="entry name" value="Nucleotide cyclase"/>
    <property type="match status" value="1"/>
</dbReference>
<dbReference type="EMBL" id="LRMR01000045">
    <property type="protein sequence ID" value="KWU47678.1"/>
    <property type="molecule type" value="Genomic_DNA"/>
</dbReference>
<feature type="domain" description="GGDEF" evidence="10">
    <location>
        <begin position="836"/>
        <end position="969"/>
    </location>
</feature>
<dbReference type="AlphaFoldDB" id="A0A109FNP2"/>
<name>A0A109FNP2_9PSED</name>